<evidence type="ECO:0000256" key="12">
    <source>
        <dbReference type="PROSITE-ProRule" id="PRU00043"/>
    </source>
</evidence>
<dbReference type="PRINTS" id="PR00205">
    <property type="entry name" value="CADHERIN"/>
</dbReference>
<keyword evidence="5 14" id="KW-0732">Signal</keyword>
<dbReference type="PANTHER" id="PTHR24028">
    <property type="entry name" value="CADHERIN-87A"/>
    <property type="match status" value="1"/>
</dbReference>
<keyword evidence="9 13" id="KW-1133">Transmembrane helix</keyword>
<name>A0A6J2WUT9_CHACN</name>
<dbReference type="FunFam" id="2.60.40.60:FF:000002">
    <property type="entry name" value="Protocadherin alpha 2"/>
    <property type="match status" value="1"/>
</dbReference>
<feature type="domain" description="Cadherin" evidence="15">
    <location>
        <begin position="450"/>
        <end position="559"/>
    </location>
</feature>
<evidence type="ECO:0000256" key="11">
    <source>
        <dbReference type="ARBA" id="ARBA00023180"/>
    </source>
</evidence>
<dbReference type="GeneID" id="115828198"/>
<evidence type="ECO:0000256" key="10">
    <source>
        <dbReference type="ARBA" id="ARBA00023136"/>
    </source>
</evidence>
<dbReference type="Proteomes" id="UP000504632">
    <property type="component" value="Chromosome 15"/>
</dbReference>
<dbReference type="OrthoDB" id="6252479at2759"/>
<sequence length="773" mass="84846">MEKGVFSATASIICLVLLFVRTSLGDISYTVAEEVKRQHVIGNLAKDLGLDPKKMSARKARLDAEDNSRRCCEINPDTGNLIVVETIDREDLCGSKVICTLTYELLLENPLELHRISLRIQDINDNPPKFLNDLISLEITEAAVKGTRFPLEEAHDADIGQNTVQGYSLEKNDYFILSVRENADGGKYGELVLDKELDREQNHEVNLILTATDGGMPPKTGTALIHVTVLDANDNVPVFTQDVYKVGLQENAAVGTVVTAVNATDADEGANGEITYEFSRISDKAAKLFLIDKTTGQIKLRGELDYEEETYYELRVQAKDSSGLASSAKIIIEVVDVNDNAPKIVIKSLNDPLPESVDRGTEVGIINVQDKDSGSNGQVRCSVKHTVPFKLNPSIKNYYSLITTAELDREQVKDYNITITATDAGNPPLSSSKTIHLKISDVNDNPPVFEEHSYSAFVMENNKPGASICSVSAKDPDWKQNGTVFYTLMSSEVNGIPVSSFLSINRELGVIHAVKSFDHEQLRGFKVQVLARDNGSPPLSSNVTLSVFVMDENDNSPQILYPIPEGKSFMTEMIPKNAFLGSLVSKVIAVDADSGHNAWLSYQIIKSTDPGLFTIGLHSGEIRTLRDISVSDAVKQNLVISVKDDGRPSLTSTCTVHLLISDDLSEVPEINNVFSEDRNSNVTPYLVIALVSVSAFFLIFIIVLLAMRTCLRKKPRLSFDGTLAIPSCSFPRNYADVEGTGTIHSAYNYDTYLTTGSHTSDFKFVGSYEAFSL</sequence>
<comment type="subcellular location">
    <subcellularLocation>
        <location evidence="2">Cell membrane</location>
        <topology evidence="2">Single-pass type I membrane protein</topology>
    </subcellularLocation>
</comment>
<evidence type="ECO:0000256" key="6">
    <source>
        <dbReference type="ARBA" id="ARBA00022737"/>
    </source>
</evidence>
<feature type="domain" description="Cadherin" evidence="15">
    <location>
        <begin position="131"/>
        <end position="239"/>
    </location>
</feature>
<evidence type="ECO:0000256" key="9">
    <source>
        <dbReference type="ARBA" id="ARBA00022989"/>
    </source>
</evidence>
<dbReference type="GO" id="GO:0009653">
    <property type="term" value="P:anatomical structure morphogenesis"/>
    <property type="evidence" value="ECO:0007669"/>
    <property type="project" value="UniProtKB-ARBA"/>
</dbReference>
<feature type="signal peptide" evidence="14">
    <location>
        <begin position="1"/>
        <end position="25"/>
    </location>
</feature>
<keyword evidence="11" id="KW-0325">Glycoprotein</keyword>
<evidence type="ECO:0000256" key="1">
    <source>
        <dbReference type="ARBA" id="ARBA00003436"/>
    </source>
</evidence>
<reference evidence="17" key="1">
    <citation type="submission" date="2025-08" db="UniProtKB">
        <authorList>
            <consortium name="RefSeq"/>
        </authorList>
    </citation>
    <scope>IDENTIFICATION</scope>
</reference>
<evidence type="ECO:0000256" key="14">
    <source>
        <dbReference type="SAM" id="SignalP"/>
    </source>
</evidence>
<dbReference type="PANTHER" id="PTHR24028:SF114">
    <property type="entry name" value="PCDH2G3 PROTEIN-RELATED"/>
    <property type="match status" value="1"/>
</dbReference>
<dbReference type="PROSITE" id="PS50268">
    <property type="entry name" value="CADHERIN_2"/>
    <property type="match status" value="6"/>
</dbReference>
<dbReference type="InParanoid" id="A0A6J2WUT9"/>
<keyword evidence="7 12" id="KW-0106">Calcium</keyword>
<dbReference type="AlphaFoldDB" id="A0A6J2WUT9"/>
<dbReference type="SMART" id="SM00112">
    <property type="entry name" value="CA"/>
    <property type="match status" value="6"/>
</dbReference>
<gene>
    <name evidence="17" type="primary">LOC115828198</name>
</gene>
<dbReference type="Pfam" id="PF16492">
    <property type="entry name" value="Cadherin_C_2"/>
    <property type="match status" value="1"/>
</dbReference>
<proteinExistence type="predicted"/>
<feature type="domain" description="Cadherin" evidence="15">
    <location>
        <begin position="74"/>
        <end position="130"/>
    </location>
</feature>
<evidence type="ECO:0000256" key="3">
    <source>
        <dbReference type="ARBA" id="ARBA00022475"/>
    </source>
</evidence>
<keyword evidence="3" id="KW-1003">Cell membrane</keyword>
<keyword evidence="4 13" id="KW-0812">Transmembrane</keyword>
<dbReference type="InterPro" id="IPR013164">
    <property type="entry name" value="Cadherin_N"/>
</dbReference>
<dbReference type="GO" id="GO:0007156">
    <property type="term" value="P:homophilic cell adhesion via plasma membrane adhesion molecules"/>
    <property type="evidence" value="ECO:0007669"/>
    <property type="project" value="InterPro"/>
</dbReference>
<keyword evidence="10 13" id="KW-0472">Membrane</keyword>
<dbReference type="InterPro" id="IPR015919">
    <property type="entry name" value="Cadherin-like_sf"/>
</dbReference>
<dbReference type="PROSITE" id="PS00232">
    <property type="entry name" value="CADHERIN_1"/>
    <property type="match status" value="3"/>
</dbReference>
<dbReference type="InterPro" id="IPR002126">
    <property type="entry name" value="Cadherin-like_dom"/>
</dbReference>
<feature type="domain" description="Cadherin" evidence="15">
    <location>
        <begin position="240"/>
        <end position="344"/>
    </location>
</feature>
<keyword evidence="6" id="KW-0677">Repeat</keyword>
<dbReference type="FunFam" id="2.60.40.60:FF:000006">
    <property type="entry name" value="Protocadherin alpha 2"/>
    <property type="match status" value="1"/>
</dbReference>
<feature type="domain" description="Cadherin" evidence="15">
    <location>
        <begin position="353"/>
        <end position="449"/>
    </location>
</feature>
<dbReference type="Gene3D" id="2.60.40.60">
    <property type="entry name" value="Cadherins"/>
    <property type="match status" value="6"/>
</dbReference>
<evidence type="ECO:0000256" key="13">
    <source>
        <dbReference type="SAM" id="Phobius"/>
    </source>
</evidence>
<dbReference type="InterPro" id="IPR032455">
    <property type="entry name" value="Cadherin_C"/>
</dbReference>
<evidence type="ECO:0000256" key="7">
    <source>
        <dbReference type="ARBA" id="ARBA00022837"/>
    </source>
</evidence>
<keyword evidence="8" id="KW-0130">Cell adhesion</keyword>
<dbReference type="CDD" id="cd11304">
    <property type="entry name" value="Cadherin_repeat"/>
    <property type="match status" value="5"/>
</dbReference>
<evidence type="ECO:0000313" key="16">
    <source>
        <dbReference type="Proteomes" id="UP000504632"/>
    </source>
</evidence>
<dbReference type="InterPro" id="IPR050174">
    <property type="entry name" value="Protocadherin/Cadherin-CA"/>
</dbReference>
<feature type="transmembrane region" description="Helical" evidence="13">
    <location>
        <begin position="685"/>
        <end position="707"/>
    </location>
</feature>
<dbReference type="FunFam" id="2.60.40.60:FF:000129">
    <property type="entry name" value="protocadherin alpha-C2 isoform X1"/>
    <property type="match status" value="1"/>
</dbReference>
<feature type="domain" description="Cadherin" evidence="15">
    <location>
        <begin position="574"/>
        <end position="670"/>
    </location>
</feature>
<dbReference type="GO" id="GO:0005886">
    <property type="term" value="C:plasma membrane"/>
    <property type="evidence" value="ECO:0007669"/>
    <property type="project" value="UniProtKB-SubCell"/>
</dbReference>
<feature type="chain" id="PRO_5026906217" evidence="14">
    <location>
        <begin position="26"/>
        <end position="773"/>
    </location>
</feature>
<dbReference type="InterPro" id="IPR020894">
    <property type="entry name" value="Cadherin_CS"/>
</dbReference>
<keyword evidence="16" id="KW-1185">Reference proteome</keyword>
<dbReference type="FunFam" id="2.60.40.60:FF:000004">
    <property type="entry name" value="Protocadherin 1 gamma 2"/>
    <property type="match status" value="1"/>
</dbReference>
<evidence type="ECO:0000313" key="17">
    <source>
        <dbReference type="RefSeq" id="XP_030648014.1"/>
    </source>
</evidence>
<evidence type="ECO:0000256" key="2">
    <source>
        <dbReference type="ARBA" id="ARBA00004251"/>
    </source>
</evidence>
<evidence type="ECO:0000259" key="15">
    <source>
        <dbReference type="PROSITE" id="PS50268"/>
    </source>
</evidence>
<dbReference type="SUPFAM" id="SSF49313">
    <property type="entry name" value="Cadherin-like"/>
    <property type="match status" value="5"/>
</dbReference>
<organism evidence="16 17">
    <name type="scientific">Chanos chanos</name>
    <name type="common">Milkfish</name>
    <name type="synonym">Mugil chanos</name>
    <dbReference type="NCBI Taxonomy" id="29144"/>
    <lineage>
        <taxon>Eukaryota</taxon>
        <taxon>Metazoa</taxon>
        <taxon>Chordata</taxon>
        <taxon>Craniata</taxon>
        <taxon>Vertebrata</taxon>
        <taxon>Euteleostomi</taxon>
        <taxon>Actinopterygii</taxon>
        <taxon>Neopterygii</taxon>
        <taxon>Teleostei</taxon>
        <taxon>Ostariophysi</taxon>
        <taxon>Gonorynchiformes</taxon>
        <taxon>Chanidae</taxon>
        <taxon>Chanos</taxon>
    </lineage>
</organism>
<dbReference type="Pfam" id="PF00028">
    <property type="entry name" value="Cadherin"/>
    <property type="match status" value="5"/>
</dbReference>
<accession>A0A6J2WUT9</accession>
<evidence type="ECO:0000256" key="8">
    <source>
        <dbReference type="ARBA" id="ARBA00022889"/>
    </source>
</evidence>
<comment type="function">
    <text evidence="1">Potential calcium-dependent cell-adhesion protein. May be involved in the establishment and maintenance of specific neuronal connections in the brain.</text>
</comment>
<evidence type="ECO:0000256" key="5">
    <source>
        <dbReference type="ARBA" id="ARBA00022729"/>
    </source>
</evidence>
<protein>
    <submittedName>
        <fullName evidence="17">Protocadherin gamma-A12-like</fullName>
    </submittedName>
</protein>
<evidence type="ECO:0000256" key="4">
    <source>
        <dbReference type="ARBA" id="ARBA00022692"/>
    </source>
</evidence>
<dbReference type="FunFam" id="2.60.40.60:FF:000001">
    <property type="entry name" value="Protocadherin alpha 2"/>
    <property type="match status" value="1"/>
</dbReference>
<dbReference type="FunFam" id="2.60.40.60:FF:000018">
    <property type="entry name" value="Protocadherin gamma c3"/>
    <property type="match status" value="1"/>
</dbReference>
<dbReference type="Pfam" id="PF08266">
    <property type="entry name" value="Cadherin_2"/>
    <property type="match status" value="1"/>
</dbReference>
<dbReference type="GO" id="GO:0005509">
    <property type="term" value="F:calcium ion binding"/>
    <property type="evidence" value="ECO:0007669"/>
    <property type="project" value="UniProtKB-UniRule"/>
</dbReference>
<dbReference type="RefSeq" id="XP_030648014.1">
    <property type="nucleotide sequence ID" value="XM_030792154.1"/>
</dbReference>